<name>A0ABW3D9V9_9BACL</name>
<keyword evidence="12" id="KW-1185">Reference proteome</keyword>
<dbReference type="InterPro" id="IPR051083">
    <property type="entry name" value="GrpII_Intron_Splice-Mob/Def"/>
</dbReference>
<dbReference type="NCBIfam" id="TIGR04416">
    <property type="entry name" value="group_II_RT_mat"/>
    <property type="match status" value="1"/>
</dbReference>
<keyword evidence="3 11" id="KW-0548">Nucleotidyltransferase</keyword>
<evidence type="ECO:0000256" key="2">
    <source>
        <dbReference type="ARBA" id="ARBA00022679"/>
    </source>
</evidence>
<dbReference type="GO" id="GO:0003964">
    <property type="term" value="F:RNA-directed DNA polymerase activity"/>
    <property type="evidence" value="ECO:0007669"/>
    <property type="project" value="UniProtKB-KW"/>
</dbReference>
<comment type="catalytic activity">
    <reaction evidence="9">
        <text>DNA(n) + a 2'-deoxyribonucleoside 5'-triphosphate = DNA(n+1) + diphosphate</text>
        <dbReference type="Rhea" id="RHEA:22508"/>
        <dbReference type="Rhea" id="RHEA-COMP:17339"/>
        <dbReference type="Rhea" id="RHEA-COMP:17340"/>
        <dbReference type="ChEBI" id="CHEBI:33019"/>
        <dbReference type="ChEBI" id="CHEBI:61560"/>
        <dbReference type="ChEBI" id="CHEBI:173112"/>
        <dbReference type="EC" id="2.7.7.49"/>
    </reaction>
</comment>
<dbReference type="EMBL" id="JBHTIU010000042">
    <property type="protein sequence ID" value="MFD0870278.1"/>
    <property type="molecule type" value="Genomic_DNA"/>
</dbReference>
<dbReference type="InterPro" id="IPR030931">
    <property type="entry name" value="Group_II_RT_mat"/>
</dbReference>
<dbReference type="PANTHER" id="PTHR34047">
    <property type="entry name" value="NUCLEAR INTRON MATURASE 1, MITOCHONDRIAL-RELATED"/>
    <property type="match status" value="1"/>
</dbReference>
<dbReference type="SUPFAM" id="SSF56672">
    <property type="entry name" value="DNA/RNA polymerases"/>
    <property type="match status" value="1"/>
</dbReference>
<dbReference type="CDD" id="cd01651">
    <property type="entry name" value="RT_G2_intron"/>
    <property type="match status" value="1"/>
</dbReference>
<dbReference type="InterPro" id="IPR043502">
    <property type="entry name" value="DNA/RNA_pol_sf"/>
</dbReference>
<keyword evidence="7" id="KW-0051">Antiviral defense</keyword>
<keyword evidence="6 11" id="KW-0695">RNA-directed DNA polymerase</keyword>
<dbReference type="EC" id="2.7.7.49" evidence="1"/>
<feature type="domain" description="Reverse transcriptase" evidence="10">
    <location>
        <begin position="81"/>
        <end position="313"/>
    </location>
</feature>
<dbReference type="Pfam" id="PF00078">
    <property type="entry name" value="RVT_1"/>
    <property type="match status" value="1"/>
</dbReference>
<organism evidence="11 12">
    <name type="scientific">Paenibacillus residui</name>
    <dbReference type="NCBI Taxonomy" id="629724"/>
    <lineage>
        <taxon>Bacteria</taxon>
        <taxon>Bacillati</taxon>
        <taxon>Bacillota</taxon>
        <taxon>Bacilli</taxon>
        <taxon>Bacillales</taxon>
        <taxon>Paenibacillaceae</taxon>
        <taxon>Paenibacillus</taxon>
    </lineage>
</organism>
<evidence type="ECO:0000256" key="3">
    <source>
        <dbReference type="ARBA" id="ARBA00022695"/>
    </source>
</evidence>
<evidence type="ECO:0000256" key="6">
    <source>
        <dbReference type="ARBA" id="ARBA00022918"/>
    </source>
</evidence>
<sequence>MNAKRLTTPEENVQQLQGKLGHAAKENKKRRFHALYDKVYRVDILWEAWRRVRANEGSAGVDGETLADIEKQGEMRFVLECQRLLKEGKYHPQPVRRHYIPKKDGKLRPLGIPTVRDRVIQMATKLVMEPIFEADFQDTSFGFRPKRSAKQALERIRKACNRKGNWVVDVDIQGYFDNINQEKLMKLIEMRISDRRILKLVRKWLGAGVMEEGNIRRSDLGTPQGGVISPLLANIYLNYFDLLWERHGGKLGELTRYADDLVIICKTKKDAQRAYELIRAIMERLELTLHPTKTRIVGLWTGEEGFDFLGMHHRKTKAETSKGQVYYTTQQWLCRKAEERIREGVKERLAPPGMRRLSFEEHVEYLNPKIQGWRNYYYTAYSQRKMAKLDWYIRQRFAKWYAKKHKRRRWLSSLREVKSFMMTNIGKPYEGKPHVRFDEEGLGPAQPFTLARHGCRALGESPKRGLASTYR</sequence>
<keyword evidence="5" id="KW-0460">Magnesium</keyword>
<dbReference type="PRINTS" id="PR00866">
    <property type="entry name" value="RNADNAPOLMS"/>
</dbReference>
<evidence type="ECO:0000256" key="5">
    <source>
        <dbReference type="ARBA" id="ARBA00022842"/>
    </source>
</evidence>
<accession>A0ABW3D9V9</accession>
<comment type="caution">
    <text evidence="11">The sequence shown here is derived from an EMBL/GenBank/DDBJ whole genome shotgun (WGS) entry which is preliminary data.</text>
</comment>
<dbReference type="PANTHER" id="PTHR34047:SF8">
    <property type="entry name" value="PROTEIN YKFC"/>
    <property type="match status" value="1"/>
</dbReference>
<dbReference type="Proteomes" id="UP001597120">
    <property type="component" value="Unassembled WGS sequence"/>
</dbReference>
<evidence type="ECO:0000313" key="12">
    <source>
        <dbReference type="Proteomes" id="UP001597120"/>
    </source>
</evidence>
<reference evidence="12" key="1">
    <citation type="journal article" date="2019" name="Int. J. Syst. Evol. Microbiol.">
        <title>The Global Catalogue of Microorganisms (GCM) 10K type strain sequencing project: providing services to taxonomists for standard genome sequencing and annotation.</title>
        <authorList>
            <consortium name="The Broad Institute Genomics Platform"/>
            <consortium name="The Broad Institute Genome Sequencing Center for Infectious Disease"/>
            <person name="Wu L."/>
            <person name="Ma J."/>
        </authorList>
    </citation>
    <scope>NUCLEOTIDE SEQUENCE [LARGE SCALE GENOMIC DNA]</scope>
    <source>
        <strain evidence="12">CCUG 57263</strain>
    </source>
</reference>
<proteinExistence type="inferred from homology"/>
<dbReference type="InterPro" id="IPR000123">
    <property type="entry name" value="Reverse_transcriptase_msDNA"/>
</dbReference>
<evidence type="ECO:0000256" key="9">
    <source>
        <dbReference type="ARBA" id="ARBA00048173"/>
    </source>
</evidence>
<keyword evidence="2 11" id="KW-0808">Transferase</keyword>
<dbReference type="RefSeq" id="WP_379288884.1">
    <property type="nucleotide sequence ID" value="NZ_JBHTIU010000042.1"/>
</dbReference>
<gene>
    <name evidence="11" type="primary">ltrA</name>
    <name evidence="11" type="ORF">ACFQ03_14050</name>
</gene>
<keyword evidence="4" id="KW-0479">Metal-binding</keyword>
<comment type="similarity">
    <text evidence="8">Belongs to the bacterial reverse transcriptase family.</text>
</comment>
<evidence type="ECO:0000256" key="7">
    <source>
        <dbReference type="ARBA" id="ARBA00023118"/>
    </source>
</evidence>
<evidence type="ECO:0000313" key="11">
    <source>
        <dbReference type="EMBL" id="MFD0870278.1"/>
    </source>
</evidence>
<dbReference type="InterPro" id="IPR013597">
    <property type="entry name" value="Mat_intron_G2"/>
</dbReference>
<dbReference type="Pfam" id="PF08388">
    <property type="entry name" value="GIIM"/>
    <property type="match status" value="1"/>
</dbReference>
<dbReference type="InterPro" id="IPR000477">
    <property type="entry name" value="RT_dom"/>
</dbReference>
<protein>
    <recommendedName>
        <fullName evidence="1">RNA-directed DNA polymerase</fullName>
        <ecNumber evidence="1">2.7.7.49</ecNumber>
    </recommendedName>
</protein>
<dbReference type="PROSITE" id="PS50878">
    <property type="entry name" value="RT_POL"/>
    <property type="match status" value="1"/>
</dbReference>
<evidence type="ECO:0000256" key="4">
    <source>
        <dbReference type="ARBA" id="ARBA00022723"/>
    </source>
</evidence>
<evidence type="ECO:0000259" key="10">
    <source>
        <dbReference type="PROSITE" id="PS50878"/>
    </source>
</evidence>
<evidence type="ECO:0000256" key="8">
    <source>
        <dbReference type="ARBA" id="ARBA00034120"/>
    </source>
</evidence>
<evidence type="ECO:0000256" key="1">
    <source>
        <dbReference type="ARBA" id="ARBA00012493"/>
    </source>
</evidence>